<evidence type="ECO:0000313" key="2">
    <source>
        <dbReference type="RefSeq" id="XP_013412367.1"/>
    </source>
</evidence>
<reference evidence="2" key="1">
    <citation type="submission" date="2025-08" db="UniProtKB">
        <authorList>
            <consortium name="RefSeq"/>
        </authorList>
    </citation>
    <scope>IDENTIFICATION</scope>
    <source>
        <tissue evidence="2">Gonads</tissue>
    </source>
</reference>
<dbReference type="Gene3D" id="3.40.50.150">
    <property type="entry name" value="Vaccinia Virus protein VP39"/>
    <property type="match status" value="1"/>
</dbReference>
<evidence type="ECO:0000313" key="1">
    <source>
        <dbReference type="Proteomes" id="UP000085678"/>
    </source>
</evidence>
<name>A0A1S3JPT3_LINAN</name>
<keyword evidence="1" id="KW-1185">Reference proteome</keyword>
<dbReference type="OrthoDB" id="1890922at2759"/>
<sequence>MESFAKVAQSISPCTLERAIFCQEEADVSDKERHAYQKQAAEDWETILINRAREMKTGAHLIIGLMGLKDANEFRRPNSGGTPAYLRVLRDIWWSNVEQGVITKEEFKNTNAAYYRRSEVELKAPFVSKDSKVLKEGLKLISIKMKDVPINPAAMVGKDKVTGTRSIKRYVNSVQAWSNAIFYSGLSEHRSEEERKVIMDQLYSQFEECIMCNPDDFIFEFTMAYVDIVKT</sequence>
<dbReference type="SUPFAM" id="SSF53335">
    <property type="entry name" value="S-adenosyl-L-methionine-dependent methyltransferases"/>
    <property type="match status" value="1"/>
</dbReference>
<dbReference type="GeneID" id="106175088"/>
<dbReference type="Proteomes" id="UP000085678">
    <property type="component" value="Unplaced"/>
</dbReference>
<dbReference type="KEGG" id="lak:106175088"/>
<accession>A0A1S3JPT3</accession>
<dbReference type="GO" id="GO:0008168">
    <property type="term" value="F:methyltransferase activity"/>
    <property type="evidence" value="ECO:0007669"/>
    <property type="project" value="InterPro"/>
</dbReference>
<dbReference type="InParanoid" id="A0A1S3JPT3"/>
<dbReference type="InterPro" id="IPR005299">
    <property type="entry name" value="MeTrfase_7"/>
</dbReference>
<dbReference type="RefSeq" id="XP_013412367.1">
    <property type="nucleotide sequence ID" value="XM_013556913.1"/>
</dbReference>
<dbReference type="InterPro" id="IPR029063">
    <property type="entry name" value="SAM-dependent_MTases_sf"/>
</dbReference>
<dbReference type="PANTHER" id="PTHR31009">
    <property type="entry name" value="S-ADENOSYL-L-METHIONINE:CARBOXYL METHYLTRANSFERASE FAMILY PROTEIN"/>
    <property type="match status" value="1"/>
</dbReference>
<proteinExistence type="predicted"/>
<dbReference type="Pfam" id="PF03492">
    <property type="entry name" value="Methyltransf_7"/>
    <property type="match status" value="1"/>
</dbReference>
<protein>
    <submittedName>
        <fullName evidence="2">Uncharacterized protein LOC106175088</fullName>
    </submittedName>
</protein>
<organism evidence="1 2">
    <name type="scientific">Lingula anatina</name>
    <name type="common">Brachiopod</name>
    <name type="synonym">Lingula unguis</name>
    <dbReference type="NCBI Taxonomy" id="7574"/>
    <lineage>
        <taxon>Eukaryota</taxon>
        <taxon>Metazoa</taxon>
        <taxon>Spiralia</taxon>
        <taxon>Lophotrochozoa</taxon>
        <taxon>Brachiopoda</taxon>
        <taxon>Linguliformea</taxon>
        <taxon>Lingulata</taxon>
        <taxon>Lingulida</taxon>
        <taxon>Linguloidea</taxon>
        <taxon>Lingulidae</taxon>
        <taxon>Lingula</taxon>
    </lineage>
</organism>
<dbReference type="AlphaFoldDB" id="A0A1S3JPT3"/>
<gene>
    <name evidence="2" type="primary">LOC106175088</name>
</gene>